<protein>
    <submittedName>
        <fullName evidence="1">DUF4942 domain-containing protein</fullName>
    </submittedName>
</protein>
<accession>A0A8H9K5B8</accession>
<dbReference type="SUPFAM" id="SSF53335">
    <property type="entry name" value="S-adenosyl-L-methionine-dependent methyltransferases"/>
    <property type="match status" value="1"/>
</dbReference>
<reference evidence="1" key="2">
    <citation type="submission" date="2019-01" db="EMBL/GenBank/DDBJ databases">
        <authorList>
            <consortium name="NCBI Pathogen Detection Project"/>
        </authorList>
    </citation>
    <scope>NUCLEOTIDE SEQUENCE</scope>
    <source>
        <strain evidence="1">BCW_3452</strain>
    </source>
</reference>
<evidence type="ECO:0000313" key="1">
    <source>
        <dbReference type="EMBL" id="HAS8538330.1"/>
    </source>
</evidence>
<comment type="caution">
    <text evidence="1">The sequence shown here is derived from an EMBL/GenBank/DDBJ whole genome shotgun (WGS) entry which is preliminary data.</text>
</comment>
<reference evidence="1" key="1">
    <citation type="journal article" date="2018" name="Genome Biol.">
        <title>SKESA: strategic k-mer extension for scrupulous assemblies.</title>
        <authorList>
            <person name="Souvorov A."/>
            <person name="Agarwala R."/>
            <person name="Lipman D.J."/>
        </authorList>
    </citation>
    <scope>NUCLEOTIDE SEQUENCE</scope>
    <source>
        <strain evidence="1">BCW_3452</strain>
    </source>
</reference>
<dbReference type="InterPro" id="IPR029063">
    <property type="entry name" value="SAM-dependent_MTases_sf"/>
</dbReference>
<dbReference type="Proteomes" id="UP000863257">
    <property type="component" value="Unassembled WGS sequence"/>
</dbReference>
<proteinExistence type="predicted"/>
<name>A0A8H9K5B8_VIBVL</name>
<gene>
    <name evidence="1" type="ORF">I7730_00760</name>
</gene>
<organism evidence="1">
    <name type="scientific">Vibrio vulnificus</name>
    <dbReference type="NCBI Taxonomy" id="672"/>
    <lineage>
        <taxon>Bacteria</taxon>
        <taxon>Pseudomonadati</taxon>
        <taxon>Pseudomonadota</taxon>
        <taxon>Gammaproteobacteria</taxon>
        <taxon>Vibrionales</taxon>
        <taxon>Vibrionaceae</taxon>
        <taxon>Vibrio</taxon>
    </lineage>
</organism>
<dbReference type="Gene3D" id="3.40.50.150">
    <property type="entry name" value="Vaccinia Virus protein VP39"/>
    <property type="match status" value="1"/>
</dbReference>
<dbReference type="EMBL" id="DACRBY010000001">
    <property type="protein sequence ID" value="HAS8538330.1"/>
    <property type="molecule type" value="Genomic_DNA"/>
</dbReference>
<dbReference type="AlphaFoldDB" id="A0A8H9K5B8"/>
<sequence length="557" mass="63574">MGIVKEIANTSEDYEFYPTTTEIINSVVSDINKHFNGANSFLDIGAGDGRVLSAILKSKKPSHLASEFSSSLFFGDYQTHKRPVELMAIEKSRKLVDVLPAEIFPIGNDFFNMTLMSIDATVTFSNPPYSIYVQWVMKVLSETRSKAVYLVIPISWENNKHISDKIEERNATVTELGRFSFKDAERKANIETALLRIELPHDDDQKNQPLHKWVKENILYSESFEQANEKQPISSLLSSQSSGKGALVNGSDYISSLLELYQQQSTKLLEDFRAVNSLSKAAIDALNLNVINVSRRMNDAINSLKQEFWHELFSRLDSIYMNLPSNRAHGFKSLLMKRTVADFSEENIRNLLSWIHNSITLFDSEMFEDVIGGFMNGVNTQCYKSNKSTFIDANWRYNADKNKNTQYMLKTKRVVYSEITLSEGINEDGKLLSSLFSVIQDMLVMANNRGYDTSKSFDTLNQHVWASGKSLELCYYNAELDEDEILFSVKAFKKANLHFHFNERFINEINVEWGRLKGWVSSAKQASDEMGIDIEECIKLFDKQVSHRIQNNPILIG</sequence>